<dbReference type="InterPro" id="IPR014121">
    <property type="entry name" value="TraN_Ftype"/>
</dbReference>
<name>A0A2U3RHT5_ORITS</name>
<feature type="signal peptide" evidence="1">
    <location>
        <begin position="1"/>
        <end position="19"/>
    </location>
</feature>
<dbReference type="GeneID" id="89460124"/>
<evidence type="ECO:0000256" key="1">
    <source>
        <dbReference type="SAM" id="SignalP"/>
    </source>
</evidence>
<organism evidence="2 3">
    <name type="scientific">Orientia tsutsugamushi</name>
    <name type="common">Rickettsia tsutsugamushi</name>
    <dbReference type="NCBI Taxonomy" id="784"/>
    <lineage>
        <taxon>Bacteria</taxon>
        <taxon>Pseudomonadati</taxon>
        <taxon>Pseudomonadota</taxon>
        <taxon>Alphaproteobacteria</taxon>
        <taxon>Rickettsiales</taxon>
        <taxon>Rickettsiaceae</taxon>
        <taxon>Rickettsieae</taxon>
        <taxon>Orientia</taxon>
    </lineage>
</organism>
<accession>A0A2U3RHT5</accession>
<dbReference type="EMBL" id="LS398552">
    <property type="protein sequence ID" value="SPR12785.1"/>
    <property type="molecule type" value="Genomic_DNA"/>
</dbReference>
<gene>
    <name evidence="2" type="primary">traN</name>
    <name evidence="2" type="ORF">UT76HP_02244</name>
</gene>
<sequence precursor="true">MKQLIALVLIILNINGCIASMQSSYNEAKNYNVNLGNSSNTQELFHQGSNVNYPNNDEDLTYHGRNQLGTESGAMLFQAENSKNNALTQHNINDQNYMIANSMRIESDPLSALDSSNFVTQTSTTNTEIIQSCTEGSKFNIELIRELNIECRLENVWLPWQTRQMEFATEEIKENHSNWLNSRSDVYDDESGAQIYCLADDPEAILKQMKCAIANRLGVSIIGRNFLLNEINEINEICTLRYDYRDKTQELRKVAEYWQVLNPELEQLTESNECYEVNRINYDGSDRVFFDKFKVNRPYWKQKIVFSCTSDPKDGCKHLKIQNCELKNSTCQKSVANICLLWQHDYSCSTEKQTMLHSSLRNNSIFCLGGNCNTPTIIPNRDIAKVAHLAMLNQMSKDIKTNPVSVFSGKHRKCKKDVFSFLNCCSSMTGWGRDIGLSQCKSKEQELALYRKKGYCYYIGTYCSSRIPILGICLARKSTYCCFQSKLARIFQEEARKQLKIDFGTPECPKCRGLTVKELQKVDFTKINMDELFGDILTKAQNSMNKDIIAGIKDKVHRMQQSQSK</sequence>
<keyword evidence="1" id="KW-0732">Signal</keyword>
<dbReference type="AlphaFoldDB" id="A0A2U3RHT5"/>
<proteinExistence type="predicted"/>
<dbReference type="Pfam" id="PF06986">
    <property type="entry name" value="F_T4SS_TraN"/>
    <property type="match status" value="1"/>
</dbReference>
<feature type="chain" id="PRO_5015643644" evidence="1">
    <location>
        <begin position="20"/>
        <end position="565"/>
    </location>
</feature>
<dbReference type="Proteomes" id="UP000244943">
    <property type="component" value="Chromosome I"/>
</dbReference>
<evidence type="ECO:0000313" key="3">
    <source>
        <dbReference type="Proteomes" id="UP000244943"/>
    </source>
</evidence>
<evidence type="ECO:0000313" key="2">
    <source>
        <dbReference type="EMBL" id="SPR12785.1"/>
    </source>
</evidence>
<dbReference type="RefSeq" id="WP_045918291.1">
    <property type="nucleotide sequence ID" value="NZ_LS398552.1"/>
</dbReference>
<reference evidence="3" key="1">
    <citation type="submission" date="2018-03" db="EMBL/GenBank/DDBJ databases">
        <authorList>
            <person name="Batty M. E."/>
            <person name="Batty M E."/>
        </authorList>
    </citation>
    <scope>NUCLEOTIDE SEQUENCE [LARGE SCALE GENOMIC DNA]</scope>
</reference>
<protein>
    <submittedName>
        <fullName evidence="2">Conjugal transfer protein TraN</fullName>
    </submittedName>
</protein>